<keyword evidence="1" id="KW-1185">Reference proteome</keyword>
<evidence type="ECO:0000313" key="2">
    <source>
        <dbReference type="WBParaSite" id="TMUE_2000010377.1"/>
    </source>
</evidence>
<evidence type="ECO:0000313" key="1">
    <source>
        <dbReference type="Proteomes" id="UP000046395"/>
    </source>
</evidence>
<dbReference type="WBParaSite" id="TMUE_2000010377.1">
    <property type="protein sequence ID" value="TMUE_2000010377.1"/>
    <property type="gene ID" value="WBGene00300975"/>
</dbReference>
<dbReference type="Proteomes" id="UP000046395">
    <property type="component" value="Unassembled WGS sequence"/>
</dbReference>
<sequence length="159" mass="18112">MEAYAEKALGQHEVRLHEFRCHMLRQKRKPRPTEQLPSTSPFTAHVCMPLVLLHAKLSDSLLRQRRRELPGKRVALKKVGIMQQLASLHFIAGLGLDKRTLHAFKVERAIQEIECLLHVGTSAVRSQKRGHVRLDVVLLHGDCGATYDTVPEMTPFLRL</sequence>
<reference evidence="2" key="1">
    <citation type="submission" date="2019-12" db="UniProtKB">
        <authorList>
            <consortium name="WormBaseParasite"/>
        </authorList>
    </citation>
    <scope>IDENTIFICATION</scope>
</reference>
<name>A0A5S6QU07_TRIMR</name>
<organism evidence="1 2">
    <name type="scientific">Trichuris muris</name>
    <name type="common">Mouse whipworm</name>
    <dbReference type="NCBI Taxonomy" id="70415"/>
    <lineage>
        <taxon>Eukaryota</taxon>
        <taxon>Metazoa</taxon>
        <taxon>Ecdysozoa</taxon>
        <taxon>Nematoda</taxon>
        <taxon>Enoplea</taxon>
        <taxon>Dorylaimia</taxon>
        <taxon>Trichinellida</taxon>
        <taxon>Trichuridae</taxon>
        <taxon>Trichuris</taxon>
    </lineage>
</organism>
<protein>
    <submittedName>
        <fullName evidence="2">Uncharacterized protein</fullName>
    </submittedName>
</protein>
<proteinExistence type="predicted"/>
<dbReference type="AlphaFoldDB" id="A0A5S6QU07"/>
<accession>A0A5S6QU07</accession>